<feature type="compositionally biased region" description="Basic and acidic residues" evidence="1">
    <location>
        <begin position="34"/>
        <end position="51"/>
    </location>
</feature>
<dbReference type="EMBL" id="NMUH01000397">
    <property type="protein sequence ID" value="MQL78393.1"/>
    <property type="molecule type" value="Genomic_DNA"/>
</dbReference>
<dbReference type="Proteomes" id="UP000652761">
    <property type="component" value="Unassembled WGS sequence"/>
</dbReference>
<comment type="caution">
    <text evidence="2">The sequence shown here is derived from an EMBL/GenBank/DDBJ whole genome shotgun (WGS) entry which is preliminary data.</text>
</comment>
<evidence type="ECO:0000313" key="3">
    <source>
        <dbReference type="Proteomes" id="UP000652761"/>
    </source>
</evidence>
<name>A0A843UAR4_COLES</name>
<proteinExistence type="predicted"/>
<sequence>MSSWVWTIPRNSWAWEEKSIAETTTFGQELEEVSEGRGGGKGEERRLEVRNPKPQGGGGWRTMEKASGMGGVEFISFSLLSLPLFMATNFRLIIYLVVKPITTPLEIP</sequence>
<evidence type="ECO:0000256" key="1">
    <source>
        <dbReference type="SAM" id="MobiDB-lite"/>
    </source>
</evidence>
<keyword evidence="3" id="KW-1185">Reference proteome</keyword>
<gene>
    <name evidence="2" type="ORF">Taro_010806</name>
</gene>
<feature type="region of interest" description="Disordered" evidence="1">
    <location>
        <begin position="30"/>
        <end position="63"/>
    </location>
</feature>
<accession>A0A843UAR4</accession>
<organism evidence="2 3">
    <name type="scientific">Colocasia esculenta</name>
    <name type="common">Wild taro</name>
    <name type="synonym">Arum esculentum</name>
    <dbReference type="NCBI Taxonomy" id="4460"/>
    <lineage>
        <taxon>Eukaryota</taxon>
        <taxon>Viridiplantae</taxon>
        <taxon>Streptophyta</taxon>
        <taxon>Embryophyta</taxon>
        <taxon>Tracheophyta</taxon>
        <taxon>Spermatophyta</taxon>
        <taxon>Magnoliopsida</taxon>
        <taxon>Liliopsida</taxon>
        <taxon>Araceae</taxon>
        <taxon>Aroideae</taxon>
        <taxon>Colocasieae</taxon>
        <taxon>Colocasia</taxon>
    </lineage>
</organism>
<evidence type="ECO:0000313" key="2">
    <source>
        <dbReference type="EMBL" id="MQL78393.1"/>
    </source>
</evidence>
<reference evidence="2" key="1">
    <citation type="submission" date="2017-07" db="EMBL/GenBank/DDBJ databases">
        <title>Taro Niue Genome Assembly and Annotation.</title>
        <authorList>
            <person name="Atibalentja N."/>
            <person name="Keating K."/>
            <person name="Fields C.J."/>
        </authorList>
    </citation>
    <scope>NUCLEOTIDE SEQUENCE</scope>
    <source>
        <strain evidence="2">Niue_2</strain>
        <tissue evidence="2">Leaf</tissue>
    </source>
</reference>
<protein>
    <submittedName>
        <fullName evidence="2">Uncharacterized protein</fullName>
    </submittedName>
</protein>
<dbReference type="AlphaFoldDB" id="A0A843UAR4"/>